<accession>A0A9W6GPF6</accession>
<proteinExistence type="predicted"/>
<evidence type="ECO:0008006" key="3">
    <source>
        <dbReference type="Google" id="ProtNLM"/>
    </source>
</evidence>
<dbReference type="SUPFAM" id="SSF55961">
    <property type="entry name" value="Bet v1-like"/>
    <property type="match status" value="1"/>
</dbReference>
<evidence type="ECO:0000313" key="2">
    <source>
        <dbReference type="Proteomes" id="UP001144471"/>
    </source>
</evidence>
<dbReference type="Proteomes" id="UP001144471">
    <property type="component" value="Unassembled WGS sequence"/>
</dbReference>
<dbReference type="RefSeq" id="WP_281837631.1">
    <property type="nucleotide sequence ID" value="NZ_BSDY01000029.1"/>
</dbReference>
<dbReference type="CDD" id="cd07812">
    <property type="entry name" value="SRPBCC"/>
    <property type="match status" value="1"/>
</dbReference>
<reference evidence="1" key="1">
    <citation type="submission" date="2022-12" db="EMBL/GenBank/DDBJ databases">
        <title>Reference genome sequencing for broad-spectrum identification of bacterial and archaeal isolates by mass spectrometry.</title>
        <authorList>
            <person name="Sekiguchi Y."/>
            <person name="Tourlousse D.M."/>
        </authorList>
    </citation>
    <scope>NUCLEOTIDE SEQUENCE</scope>
    <source>
        <strain evidence="1">10succ1</strain>
    </source>
</reference>
<sequence length="149" mass="17507">MRKKTFFSGNIVIAAPREFVFNFLTDFDNNVKWVDRLKEEDITPPEGGMVGTEIKQSIVIHGHTWHYEGKVIECREGEYLKIDLGDKKEKIQLEYTLTDDEYSKTLLNETGTIVEGTLIHRWLTGFDKSTLQKRLDKFKEVVEEEYKMR</sequence>
<comment type="caution">
    <text evidence="1">The sequence shown here is derived from an EMBL/GenBank/DDBJ whole genome shotgun (WGS) entry which is preliminary data.</text>
</comment>
<protein>
    <recommendedName>
        <fullName evidence="3">Polyketide cyclase / dehydrase and lipid transport</fullName>
    </recommendedName>
</protein>
<name>A0A9W6GPF6_9FUSO</name>
<gene>
    <name evidence="1" type="ORF">PM10SUCC1_34690</name>
</gene>
<dbReference type="InterPro" id="IPR023393">
    <property type="entry name" value="START-like_dom_sf"/>
</dbReference>
<organism evidence="1 2">
    <name type="scientific">Propionigenium maris DSM 9537</name>
    <dbReference type="NCBI Taxonomy" id="1123000"/>
    <lineage>
        <taxon>Bacteria</taxon>
        <taxon>Fusobacteriati</taxon>
        <taxon>Fusobacteriota</taxon>
        <taxon>Fusobacteriia</taxon>
        <taxon>Fusobacteriales</taxon>
        <taxon>Fusobacteriaceae</taxon>
        <taxon>Propionigenium</taxon>
    </lineage>
</organism>
<evidence type="ECO:0000313" key="1">
    <source>
        <dbReference type="EMBL" id="GLI57955.1"/>
    </source>
</evidence>
<dbReference type="Gene3D" id="3.30.530.20">
    <property type="match status" value="1"/>
</dbReference>
<keyword evidence="2" id="KW-1185">Reference proteome</keyword>
<dbReference type="EMBL" id="BSDY01000029">
    <property type="protein sequence ID" value="GLI57955.1"/>
    <property type="molecule type" value="Genomic_DNA"/>
</dbReference>
<dbReference type="AlphaFoldDB" id="A0A9W6GPF6"/>